<protein>
    <submittedName>
        <fullName evidence="1">Uncharacterized protein</fullName>
    </submittedName>
</protein>
<gene>
    <name evidence="1" type="ORF">M514_05632</name>
</gene>
<organism evidence="1">
    <name type="scientific">Trichuris suis</name>
    <name type="common">pig whipworm</name>
    <dbReference type="NCBI Taxonomy" id="68888"/>
    <lineage>
        <taxon>Eukaryota</taxon>
        <taxon>Metazoa</taxon>
        <taxon>Ecdysozoa</taxon>
        <taxon>Nematoda</taxon>
        <taxon>Enoplea</taxon>
        <taxon>Dorylaimia</taxon>
        <taxon>Trichinellida</taxon>
        <taxon>Trichuridae</taxon>
        <taxon>Trichuris</taxon>
    </lineage>
</organism>
<name>A0A085NQQ5_9BILA</name>
<reference evidence="1" key="1">
    <citation type="journal article" date="2014" name="Nat. Genet.">
        <title>Genome and transcriptome of the porcine whipworm Trichuris suis.</title>
        <authorList>
            <person name="Jex A.R."/>
            <person name="Nejsum P."/>
            <person name="Schwarz E.M."/>
            <person name="Hu L."/>
            <person name="Young N.D."/>
            <person name="Hall R.S."/>
            <person name="Korhonen P.K."/>
            <person name="Liao S."/>
            <person name="Thamsborg S."/>
            <person name="Xia J."/>
            <person name="Xu P."/>
            <person name="Wang S."/>
            <person name="Scheerlinck J.P."/>
            <person name="Hofmann A."/>
            <person name="Sternberg P.W."/>
            <person name="Wang J."/>
            <person name="Gasser R.B."/>
        </authorList>
    </citation>
    <scope>NUCLEOTIDE SEQUENCE [LARGE SCALE GENOMIC DNA]</scope>
    <source>
        <strain evidence="1">DCEP-RM93F</strain>
    </source>
</reference>
<evidence type="ECO:0000313" key="1">
    <source>
        <dbReference type="EMBL" id="KFD71801.1"/>
    </source>
</evidence>
<accession>A0A085NQQ5</accession>
<proteinExistence type="predicted"/>
<dbReference type="Proteomes" id="UP000030758">
    <property type="component" value="Unassembled WGS sequence"/>
</dbReference>
<dbReference type="AlphaFoldDB" id="A0A085NQQ5"/>
<dbReference type="EMBL" id="KL367480">
    <property type="protein sequence ID" value="KFD71801.1"/>
    <property type="molecule type" value="Genomic_DNA"/>
</dbReference>
<sequence>MHSFHFFVVQLNEAAASVRETSYRLDKGYSFLQNYFGMLIKEFSEKLWKALLVEEYYHQVNIMSLTTFELESNLRKCQTMPYAVSWEDHFPENEGFGYHESNIERWNYRVRRIHYTARLDCAMHNFFMLIVHCERNNLTAVKRNN</sequence>